<dbReference type="GeneID" id="78084665"/>
<organism evidence="1 2">
    <name type="scientific">Bilophila wadsworthia (strain 3_1_6)</name>
    <dbReference type="NCBI Taxonomy" id="563192"/>
    <lineage>
        <taxon>Bacteria</taxon>
        <taxon>Pseudomonadati</taxon>
        <taxon>Thermodesulfobacteriota</taxon>
        <taxon>Desulfovibrionia</taxon>
        <taxon>Desulfovibrionales</taxon>
        <taxon>Desulfovibrionaceae</taxon>
        <taxon>Bilophila</taxon>
    </lineage>
</organism>
<reference evidence="1 2" key="1">
    <citation type="submission" date="2010-10" db="EMBL/GenBank/DDBJ databases">
        <authorList>
            <consortium name="The Broad Institute Genome Sequencing Platform"/>
            <person name="Ward D."/>
            <person name="Earl A."/>
            <person name="Feldgarden M."/>
            <person name="Young S.K."/>
            <person name="Gargeya S."/>
            <person name="Zeng Q."/>
            <person name="Alvarado L."/>
            <person name="Berlin A."/>
            <person name="Bochicchio J."/>
            <person name="Chapman S.B."/>
            <person name="Chen Z."/>
            <person name="Freedman E."/>
            <person name="Gellesch M."/>
            <person name="Goldberg J."/>
            <person name="Griggs A."/>
            <person name="Gujja S."/>
            <person name="Heilman E."/>
            <person name="Heiman D."/>
            <person name="Howarth C."/>
            <person name="Mehta T."/>
            <person name="Neiman D."/>
            <person name="Pearson M."/>
            <person name="Roberts A."/>
            <person name="Saif S."/>
            <person name="Shea T."/>
            <person name="Shenoy N."/>
            <person name="Sisk P."/>
            <person name="Stolte C."/>
            <person name="Sykes S."/>
            <person name="White J."/>
            <person name="Yandava C."/>
            <person name="Allen-Vercoe E."/>
            <person name="Sibley C."/>
            <person name="Ambrose C.E."/>
            <person name="Strauss J."/>
            <person name="Daigneault M."/>
            <person name="Haas B."/>
            <person name="Nusbaum C."/>
            <person name="Birren B."/>
        </authorList>
    </citation>
    <scope>NUCLEOTIDE SEQUENCE [LARGE SCALE GENOMIC DNA]</scope>
    <source>
        <strain evidence="1 2">3_1_6</strain>
    </source>
</reference>
<comment type="caution">
    <text evidence="1">The sequence shown here is derived from an EMBL/GenBank/DDBJ whole genome shotgun (WGS) entry which is preliminary data.</text>
</comment>
<evidence type="ECO:0000313" key="1">
    <source>
        <dbReference type="EMBL" id="EPC05854.1"/>
    </source>
</evidence>
<dbReference type="STRING" id="563192.HMPREF0179_05138"/>
<protein>
    <submittedName>
        <fullName evidence="1">Uncharacterized protein</fullName>
    </submittedName>
</protein>
<dbReference type="Proteomes" id="UP000006034">
    <property type="component" value="Unassembled WGS sequence"/>
</dbReference>
<dbReference type="EMBL" id="ADCP02000001">
    <property type="protein sequence ID" value="EPC05854.1"/>
    <property type="molecule type" value="Genomic_DNA"/>
</dbReference>
<name>S2LKU2_BILW3</name>
<accession>S2LKU2</accession>
<reference evidence="1 2" key="2">
    <citation type="submission" date="2013-04" db="EMBL/GenBank/DDBJ databases">
        <title>The Genome Sequence of Bilophila wadsworthia 3_1_6.</title>
        <authorList>
            <consortium name="The Broad Institute Genomics Platform"/>
            <person name="Earl A."/>
            <person name="Ward D."/>
            <person name="Feldgarden M."/>
            <person name="Gevers D."/>
            <person name="Sibley C."/>
            <person name="Strauss J."/>
            <person name="Allen-Vercoe E."/>
            <person name="Walker B."/>
            <person name="Young S."/>
            <person name="Zeng Q."/>
            <person name="Gargeya S."/>
            <person name="Fitzgerald M."/>
            <person name="Haas B."/>
            <person name="Abouelleil A."/>
            <person name="Allen A.W."/>
            <person name="Alvarado L."/>
            <person name="Arachchi H.M."/>
            <person name="Berlin A.M."/>
            <person name="Chapman S.B."/>
            <person name="Gainer-Dewar J."/>
            <person name="Goldberg J."/>
            <person name="Griggs A."/>
            <person name="Gujja S."/>
            <person name="Hansen M."/>
            <person name="Howarth C."/>
            <person name="Imamovic A."/>
            <person name="Ireland A."/>
            <person name="Larimer J."/>
            <person name="McCowan C."/>
            <person name="Murphy C."/>
            <person name="Pearson M."/>
            <person name="Poon T.W."/>
            <person name="Priest M."/>
            <person name="Roberts A."/>
            <person name="Saif S."/>
            <person name="Shea T."/>
            <person name="Sisk P."/>
            <person name="Sykes S."/>
            <person name="Wortman J."/>
            <person name="Nusbaum C."/>
            <person name="Birren B."/>
        </authorList>
    </citation>
    <scope>NUCLEOTIDE SEQUENCE [LARGE SCALE GENOMIC DNA]</scope>
    <source>
        <strain evidence="1 2">3_1_6</strain>
    </source>
</reference>
<gene>
    <name evidence="1" type="ORF">HMPREF0179_05138</name>
</gene>
<keyword evidence="2" id="KW-1185">Reference proteome</keyword>
<dbReference type="RefSeq" id="WP_016360509.1">
    <property type="nucleotide sequence ID" value="NZ_KE150238.1"/>
</dbReference>
<dbReference type="AlphaFoldDB" id="S2LKU2"/>
<evidence type="ECO:0000313" key="2">
    <source>
        <dbReference type="Proteomes" id="UP000006034"/>
    </source>
</evidence>
<proteinExistence type="predicted"/>
<sequence>MGSCIYHPELSQVLSHTHIPVEGGPKYWTVYLWTNGKALQKARDCHGDKCSTAVKGLTCPESFTLRRDGTVDASDELGEIHFAVGEWDEEIVSHECQHASQQCRRVLQINPDASVDEEERLCYLTGKLTKAVYRWLWRLDPDMWWVYR</sequence>
<dbReference type="HOGENOM" id="CLU_1755297_0_0_7"/>